<organism evidence="4 5">
    <name type="scientific">Camelus dromedarius</name>
    <name type="common">Dromedary</name>
    <name type="synonym">Arabian camel</name>
    <dbReference type="NCBI Taxonomy" id="9838"/>
    <lineage>
        <taxon>Eukaryota</taxon>
        <taxon>Metazoa</taxon>
        <taxon>Chordata</taxon>
        <taxon>Craniata</taxon>
        <taxon>Vertebrata</taxon>
        <taxon>Euteleostomi</taxon>
        <taxon>Mammalia</taxon>
        <taxon>Eutheria</taxon>
        <taxon>Laurasiatheria</taxon>
        <taxon>Artiodactyla</taxon>
        <taxon>Tylopoda</taxon>
        <taxon>Camelidae</taxon>
        <taxon>Camelus</taxon>
    </lineage>
</organism>
<dbReference type="PANTHER" id="PTHR17614:SF11">
    <property type="entry name" value="G PATCH DOMAIN-CONTAINING PROTEIN 8"/>
    <property type="match status" value="1"/>
</dbReference>
<accession>A0A5N4C6J5</accession>
<reference evidence="4 5" key="1">
    <citation type="journal article" date="2019" name="Mol. Ecol. Resour.">
        <title>Improving Illumina assemblies with Hi-C and long reads: an example with the North African dromedary.</title>
        <authorList>
            <person name="Elbers J.P."/>
            <person name="Rogers M.F."/>
            <person name="Perelman P.L."/>
            <person name="Proskuryakova A.A."/>
            <person name="Serdyukova N.A."/>
            <person name="Johnson W.E."/>
            <person name="Horin P."/>
            <person name="Corander J."/>
            <person name="Murphy D."/>
            <person name="Burger P.A."/>
        </authorList>
    </citation>
    <scope>NUCLEOTIDE SEQUENCE [LARGE SCALE GENOMIC DNA]</scope>
    <source>
        <strain evidence="4">Drom800</strain>
        <tissue evidence="4">Blood</tissue>
    </source>
</reference>
<keyword evidence="2" id="KW-0863">Zinc-finger</keyword>
<evidence type="ECO:0000256" key="2">
    <source>
        <dbReference type="ARBA" id="ARBA00022771"/>
    </source>
</evidence>
<sequence>MEMELAYAEDAAVGHRVQSGKEDTEELRHKYRDYVDKEKAIAKALEDLRASFYCELRDKQYQKHQEFDNHINSYGHAHSRDGKILSRESLLEMYLQNPARMKGNRRKPYGGSMSWQSKENKLNVHLEWPRYLRPGI</sequence>
<gene>
    <name evidence="4" type="ORF">Cadr_000029066</name>
</gene>
<dbReference type="STRING" id="9838.ENSCDRP00005005440"/>
<dbReference type="EMBL" id="JWIN03000034">
    <property type="protein sequence ID" value="KAB1254486.1"/>
    <property type="molecule type" value="Genomic_DNA"/>
</dbReference>
<evidence type="ECO:0000313" key="5">
    <source>
        <dbReference type="Proteomes" id="UP000299084"/>
    </source>
</evidence>
<keyword evidence="1" id="KW-0479">Metal-binding</keyword>
<evidence type="ECO:0000256" key="1">
    <source>
        <dbReference type="ARBA" id="ARBA00022723"/>
    </source>
</evidence>
<dbReference type="GO" id="GO:0005634">
    <property type="term" value="C:nucleus"/>
    <property type="evidence" value="ECO:0007669"/>
    <property type="project" value="TreeGrafter"/>
</dbReference>
<protein>
    <submittedName>
        <fullName evidence="4">G patch domain-containing protein 8</fullName>
    </submittedName>
</protein>
<keyword evidence="3" id="KW-0862">Zinc</keyword>
<dbReference type="PANTHER" id="PTHR17614">
    <property type="entry name" value="ZINC FINGER-CONTAINING"/>
    <property type="match status" value="1"/>
</dbReference>
<dbReference type="InterPro" id="IPR052445">
    <property type="entry name" value="ZnF-G_patch_domain"/>
</dbReference>
<dbReference type="AlphaFoldDB" id="A0A5N4C6J5"/>
<dbReference type="GO" id="GO:0008270">
    <property type="term" value="F:zinc ion binding"/>
    <property type="evidence" value="ECO:0007669"/>
    <property type="project" value="UniProtKB-KW"/>
</dbReference>
<proteinExistence type="predicted"/>
<evidence type="ECO:0000256" key="3">
    <source>
        <dbReference type="ARBA" id="ARBA00022833"/>
    </source>
</evidence>
<evidence type="ECO:0000313" key="4">
    <source>
        <dbReference type="EMBL" id="KAB1254486.1"/>
    </source>
</evidence>
<keyword evidence="5" id="KW-1185">Reference proteome</keyword>
<comment type="caution">
    <text evidence="4">The sequence shown here is derived from an EMBL/GenBank/DDBJ whole genome shotgun (WGS) entry which is preliminary data.</text>
</comment>
<dbReference type="Proteomes" id="UP000299084">
    <property type="component" value="Unassembled WGS sequence"/>
</dbReference>
<name>A0A5N4C6J5_CAMDR</name>